<organism evidence="1 2">
    <name type="scientific">Funneliformis geosporum</name>
    <dbReference type="NCBI Taxonomy" id="1117311"/>
    <lineage>
        <taxon>Eukaryota</taxon>
        <taxon>Fungi</taxon>
        <taxon>Fungi incertae sedis</taxon>
        <taxon>Mucoromycota</taxon>
        <taxon>Glomeromycotina</taxon>
        <taxon>Glomeromycetes</taxon>
        <taxon>Glomerales</taxon>
        <taxon>Glomeraceae</taxon>
        <taxon>Funneliformis</taxon>
    </lineage>
</organism>
<dbReference type="Proteomes" id="UP001153678">
    <property type="component" value="Unassembled WGS sequence"/>
</dbReference>
<name>A0A9W4SRY9_9GLOM</name>
<comment type="caution">
    <text evidence="1">The sequence shown here is derived from an EMBL/GenBank/DDBJ whole genome shotgun (WGS) entry which is preliminary data.</text>
</comment>
<protein>
    <submittedName>
        <fullName evidence="1">13321_t:CDS:1</fullName>
    </submittedName>
</protein>
<proteinExistence type="predicted"/>
<gene>
    <name evidence="1" type="ORF">FWILDA_LOCUS8576</name>
</gene>
<accession>A0A9W4SRY9</accession>
<evidence type="ECO:0000313" key="1">
    <source>
        <dbReference type="EMBL" id="CAI2178418.1"/>
    </source>
</evidence>
<reference evidence="1" key="1">
    <citation type="submission" date="2022-08" db="EMBL/GenBank/DDBJ databases">
        <authorList>
            <person name="Kallberg Y."/>
            <person name="Tangrot J."/>
            <person name="Rosling A."/>
        </authorList>
    </citation>
    <scope>NUCLEOTIDE SEQUENCE</scope>
    <source>
        <strain evidence="1">Wild A</strain>
    </source>
</reference>
<dbReference type="AlphaFoldDB" id="A0A9W4SRY9"/>
<sequence>MMEMMRLVKEINEGLLAPGSTRSYVLPTQEEVSKMKQIAYTYKSKKTGYHILKIFIYKKLKSLQNAIKEEIKKSDGLEYEEV</sequence>
<keyword evidence="2" id="KW-1185">Reference proteome</keyword>
<evidence type="ECO:0000313" key="2">
    <source>
        <dbReference type="Proteomes" id="UP001153678"/>
    </source>
</evidence>
<dbReference type="EMBL" id="CAMKVN010001848">
    <property type="protein sequence ID" value="CAI2178418.1"/>
    <property type="molecule type" value="Genomic_DNA"/>
</dbReference>